<dbReference type="InterPro" id="IPR044946">
    <property type="entry name" value="Restrct_endonuc_typeI_TRD_sf"/>
</dbReference>
<organism evidence="6 7">
    <name type="scientific">Lachnospira eligens</name>
    <dbReference type="NCBI Taxonomy" id="39485"/>
    <lineage>
        <taxon>Bacteria</taxon>
        <taxon>Bacillati</taxon>
        <taxon>Bacillota</taxon>
        <taxon>Clostridia</taxon>
        <taxon>Lachnospirales</taxon>
        <taxon>Lachnospiraceae</taxon>
        <taxon>Lachnospira</taxon>
    </lineage>
</organism>
<dbReference type="EMBL" id="QROY01000001">
    <property type="protein sequence ID" value="RHL72349.1"/>
    <property type="molecule type" value="Genomic_DNA"/>
</dbReference>
<dbReference type="PANTHER" id="PTHR43140:SF1">
    <property type="entry name" value="TYPE I RESTRICTION ENZYME ECOKI SPECIFICITY SUBUNIT"/>
    <property type="match status" value="1"/>
</dbReference>
<dbReference type="InterPro" id="IPR051212">
    <property type="entry name" value="Type-I_RE_S_subunit"/>
</dbReference>
<keyword evidence="2" id="KW-0680">Restriction system</keyword>
<keyword evidence="6" id="KW-0540">Nuclease</keyword>
<evidence type="ECO:0000256" key="2">
    <source>
        <dbReference type="ARBA" id="ARBA00022747"/>
    </source>
</evidence>
<gene>
    <name evidence="6" type="ORF">DW007_00355</name>
</gene>
<dbReference type="GO" id="GO:0003677">
    <property type="term" value="F:DNA binding"/>
    <property type="evidence" value="ECO:0007669"/>
    <property type="project" value="UniProtKB-KW"/>
</dbReference>
<dbReference type="Gene3D" id="3.90.220.20">
    <property type="entry name" value="DNA methylase specificity domains"/>
    <property type="match status" value="2"/>
</dbReference>
<keyword evidence="3" id="KW-0238">DNA-binding</keyword>
<reference evidence="6 7" key="1">
    <citation type="submission" date="2018-08" db="EMBL/GenBank/DDBJ databases">
        <title>A genome reference for cultivated species of the human gut microbiota.</title>
        <authorList>
            <person name="Zou Y."/>
            <person name="Xue W."/>
            <person name="Luo G."/>
        </authorList>
    </citation>
    <scope>NUCLEOTIDE SEQUENCE [LARGE SCALE GENOMIC DNA]</scope>
    <source>
        <strain evidence="6 7">AF36-7BH</strain>
    </source>
</reference>
<comment type="caution">
    <text evidence="6">The sequence shown here is derived from an EMBL/GenBank/DDBJ whole genome shotgun (WGS) entry which is preliminary data.</text>
</comment>
<dbReference type="AlphaFoldDB" id="A0A415MF25"/>
<evidence type="ECO:0000256" key="1">
    <source>
        <dbReference type="ARBA" id="ARBA00010923"/>
    </source>
</evidence>
<dbReference type="SUPFAM" id="SSF116734">
    <property type="entry name" value="DNA methylase specificity domain"/>
    <property type="match status" value="2"/>
</dbReference>
<dbReference type="CDD" id="cd17262">
    <property type="entry name" value="RMtype1_S_Aco12261I-TRD2-CR2"/>
    <property type="match status" value="1"/>
</dbReference>
<evidence type="ECO:0000259" key="5">
    <source>
        <dbReference type="Pfam" id="PF01420"/>
    </source>
</evidence>
<dbReference type="GO" id="GO:0009307">
    <property type="term" value="P:DNA restriction-modification system"/>
    <property type="evidence" value="ECO:0007669"/>
    <property type="project" value="UniProtKB-KW"/>
</dbReference>
<comment type="subunit">
    <text evidence="4">The methyltransferase is composed of M and S polypeptides.</text>
</comment>
<comment type="similarity">
    <text evidence="1">Belongs to the type-I restriction system S methylase family.</text>
</comment>
<proteinExistence type="inferred from homology"/>
<feature type="domain" description="Type I restriction modification DNA specificity" evidence="5">
    <location>
        <begin position="340"/>
        <end position="508"/>
    </location>
</feature>
<keyword evidence="6" id="KW-0255">Endonuclease</keyword>
<dbReference type="PANTHER" id="PTHR43140">
    <property type="entry name" value="TYPE-1 RESTRICTION ENZYME ECOKI SPECIFICITY PROTEIN"/>
    <property type="match status" value="1"/>
</dbReference>
<evidence type="ECO:0000256" key="4">
    <source>
        <dbReference type="ARBA" id="ARBA00038652"/>
    </source>
</evidence>
<dbReference type="RefSeq" id="WP_118369895.1">
    <property type="nucleotide sequence ID" value="NZ_QRNK01000030.1"/>
</dbReference>
<dbReference type="Proteomes" id="UP000285201">
    <property type="component" value="Unassembled WGS sequence"/>
</dbReference>
<evidence type="ECO:0000313" key="6">
    <source>
        <dbReference type="EMBL" id="RHL72349.1"/>
    </source>
</evidence>
<dbReference type="Pfam" id="PF01420">
    <property type="entry name" value="Methylase_S"/>
    <property type="match status" value="2"/>
</dbReference>
<accession>A0A415MF25</accession>
<name>A0A415MF25_9FIRM</name>
<feature type="domain" description="Type I restriction modification DNA specificity" evidence="5">
    <location>
        <begin position="113"/>
        <end position="254"/>
    </location>
</feature>
<dbReference type="CDD" id="cd17246">
    <property type="entry name" value="RMtype1_S_SonII-TRD2-CR2_like"/>
    <property type="match status" value="1"/>
</dbReference>
<evidence type="ECO:0000313" key="7">
    <source>
        <dbReference type="Proteomes" id="UP000285201"/>
    </source>
</evidence>
<dbReference type="InterPro" id="IPR000055">
    <property type="entry name" value="Restrct_endonuc_typeI_TRD"/>
</dbReference>
<sequence length="515" mass="59130">MDTKALRQKILDLAIRGKLVPQDPNDEPAEVLLERIREQKQQMLKEGKLKKKDIKNDTIIFKGEDNLHYEKFQDGTVKCIEDEIPFEVPEGWAWARFLAITINRDSERKPISASQRTDVEKIYDYYGASGKIDKIDKYIFDEKLLLIGEDGANLVTRSKPIAFFAEGKYWVNNHAHCIDSPDKSILQFICFFINAINLEKYVTGSAQPKMTQDNMNSILVALPPYKEQQLISQQLDIIWASIDKIEFEKENVLKLVDNAKSKILDLAIRGKLVSQDSNNEPASVLLERIRAEKEELIKQGKIKRDKKESVIFKGDDNSYYERVGDIISNIDDEIPFEVPQNWEWSRLQTICYPITDGTHKTPTYSDSGYIFLSAKNITTGKINWNDIMYIPKSLHDELYSRVSPKMNDILLAKNGTTGVAAIVDRECEFDIYVTLALLRVINNNISSQYLLKIIASNTIQDYFKSSLKGIGVPNLHLEHIRTTLIPIPPINEQNKIVEKIYQYYSLLDSIVQNIE</sequence>
<protein>
    <submittedName>
        <fullName evidence="6">Restriction endonuclease subunit S</fullName>
    </submittedName>
</protein>
<dbReference type="GO" id="GO:0004519">
    <property type="term" value="F:endonuclease activity"/>
    <property type="evidence" value="ECO:0007669"/>
    <property type="project" value="UniProtKB-KW"/>
</dbReference>
<keyword evidence="6" id="KW-0378">Hydrolase</keyword>
<evidence type="ECO:0000256" key="3">
    <source>
        <dbReference type="ARBA" id="ARBA00023125"/>
    </source>
</evidence>